<reference evidence="2 3" key="1">
    <citation type="submission" date="2018-08" db="EMBL/GenBank/DDBJ databases">
        <title>A genome reference for cultivated species of the human gut microbiota.</title>
        <authorList>
            <person name="Zou Y."/>
            <person name="Xue W."/>
            <person name="Luo G."/>
        </authorList>
    </citation>
    <scope>NUCLEOTIDE SEQUENCE [LARGE SCALE GENOMIC DNA]</scope>
    <source>
        <strain evidence="2 3">AF06-19</strain>
    </source>
</reference>
<dbReference type="Proteomes" id="UP000283683">
    <property type="component" value="Unassembled WGS sequence"/>
</dbReference>
<evidence type="ECO:0000256" key="1">
    <source>
        <dbReference type="SAM" id="MobiDB-lite"/>
    </source>
</evidence>
<proteinExistence type="predicted"/>
<protein>
    <submittedName>
        <fullName evidence="2">Uncharacterized protein</fullName>
    </submittedName>
</protein>
<organism evidence="2 3">
    <name type="scientific">Agathobacter rectalis</name>
    <dbReference type="NCBI Taxonomy" id="39491"/>
    <lineage>
        <taxon>Bacteria</taxon>
        <taxon>Bacillati</taxon>
        <taxon>Bacillota</taxon>
        <taxon>Clostridia</taxon>
        <taxon>Lachnospirales</taxon>
        <taxon>Lachnospiraceae</taxon>
        <taxon>Agathobacter</taxon>
    </lineage>
</organism>
<comment type="caution">
    <text evidence="2">The sequence shown here is derived from an EMBL/GenBank/DDBJ whole genome shotgun (WGS) entry which is preliminary data.</text>
</comment>
<evidence type="ECO:0000313" key="3">
    <source>
        <dbReference type="Proteomes" id="UP000283683"/>
    </source>
</evidence>
<accession>A0A413DMC1</accession>
<evidence type="ECO:0000313" key="2">
    <source>
        <dbReference type="EMBL" id="RGW87547.1"/>
    </source>
</evidence>
<dbReference type="AlphaFoldDB" id="A0A413DMC1"/>
<name>A0A413DMC1_9FIRM</name>
<sequence length="381" mass="43345">MWHTAEIVKIFKKITNGYGYEVYQDKKKCVALCNDLLADYSAEKNIMQMLFQAGLGEAMRDVPFKSKSELKMGLSNIDKFLIAQAIESSVRDEVLDVIKQTFALNGAGLEAKSAYQPVISRTFNDIHFKLLLPVIKEFSDRVDASFKFIYKDNQEEIDTVLEKCIITDRFGKEHSSHMDYALLSNGKTKEVTISVPVESRKIYVADAGVEFVFLCSNNKKISVFYHTDSSRKSMLKKVEVCQMTSVEHSRMIDIVNLILKTVDDEQKSEKTTDTDTNNGENEETQTFESYTAYTSSDISEYSDALHKEIFYLKQGKGKKYKIVNGNRLNVSDKGIFTYSFEMETELHLPDDAPVVVETFDGLRAVGSVLACEDFEMILLFR</sequence>
<feature type="region of interest" description="Disordered" evidence="1">
    <location>
        <begin position="265"/>
        <end position="284"/>
    </location>
</feature>
<gene>
    <name evidence="2" type="ORF">DWV45_06485</name>
</gene>
<dbReference type="EMBL" id="QSAZ01000005">
    <property type="protein sequence ID" value="RGW87547.1"/>
    <property type="molecule type" value="Genomic_DNA"/>
</dbReference>
<dbReference type="RefSeq" id="WP_118326649.1">
    <property type="nucleotide sequence ID" value="NZ_QSAZ01000005.1"/>
</dbReference>